<reference evidence="7" key="2">
    <citation type="submission" date="2025-08" db="UniProtKB">
        <authorList>
            <consortium name="Ensembl"/>
        </authorList>
    </citation>
    <scope>IDENTIFICATION</scope>
</reference>
<dbReference type="SUPFAM" id="SSF50729">
    <property type="entry name" value="PH domain-like"/>
    <property type="match status" value="1"/>
</dbReference>
<dbReference type="Gene3D" id="3.30.505.10">
    <property type="entry name" value="SH2 domain"/>
    <property type="match status" value="1"/>
</dbReference>
<organism evidence="7 8">
    <name type="scientific">Ailuropoda melanoleuca</name>
    <name type="common">Giant panda</name>
    <dbReference type="NCBI Taxonomy" id="9646"/>
    <lineage>
        <taxon>Eukaryota</taxon>
        <taxon>Metazoa</taxon>
        <taxon>Chordata</taxon>
        <taxon>Craniata</taxon>
        <taxon>Vertebrata</taxon>
        <taxon>Euteleostomi</taxon>
        <taxon>Mammalia</taxon>
        <taxon>Eutheria</taxon>
        <taxon>Laurasiatheria</taxon>
        <taxon>Carnivora</taxon>
        <taxon>Caniformia</taxon>
        <taxon>Ursidae</taxon>
        <taxon>Ailuropoda</taxon>
    </lineage>
</organism>
<evidence type="ECO:0000259" key="5">
    <source>
        <dbReference type="PROSITE" id="PS01179"/>
    </source>
</evidence>
<evidence type="ECO:0000256" key="3">
    <source>
        <dbReference type="SAM" id="MobiDB-lite"/>
    </source>
</evidence>
<dbReference type="GO" id="GO:0030971">
    <property type="term" value="F:receptor tyrosine kinase binding"/>
    <property type="evidence" value="ECO:0007669"/>
    <property type="project" value="TreeGrafter"/>
</dbReference>
<dbReference type="InterPro" id="IPR006020">
    <property type="entry name" value="PTB/PI_dom"/>
</dbReference>
<dbReference type="SMART" id="SM00462">
    <property type="entry name" value="PTB"/>
    <property type="match status" value="1"/>
</dbReference>
<feature type="compositionally biased region" description="Polar residues" evidence="3">
    <location>
        <begin position="606"/>
        <end position="615"/>
    </location>
</feature>
<evidence type="ECO:0000259" key="6">
    <source>
        <dbReference type="PROSITE" id="PS50001"/>
    </source>
</evidence>
<dbReference type="PRINTS" id="PR00629">
    <property type="entry name" value="SHCPIDOMAIN"/>
</dbReference>
<dbReference type="InterPro" id="IPR000980">
    <property type="entry name" value="SH2"/>
</dbReference>
<keyword evidence="4" id="KW-0732">Signal</keyword>
<dbReference type="AlphaFoldDB" id="G1L7B3"/>
<proteinExistence type="predicted"/>
<evidence type="ECO:0000313" key="7">
    <source>
        <dbReference type="Ensembl" id="ENSAMEP00000002779.2"/>
    </source>
</evidence>
<dbReference type="GO" id="GO:0007169">
    <property type="term" value="P:cell surface receptor protein tyrosine kinase signaling pathway"/>
    <property type="evidence" value="ECO:0007669"/>
    <property type="project" value="TreeGrafter"/>
</dbReference>
<dbReference type="GeneTree" id="ENSGT00950000182870"/>
<accession>G1L7B3</accession>
<feature type="domain" description="SH2" evidence="6">
    <location>
        <begin position="433"/>
        <end position="480"/>
    </location>
</feature>
<dbReference type="InParanoid" id="G1L7B3"/>
<dbReference type="Gene3D" id="2.30.29.30">
    <property type="entry name" value="Pleckstrin-homology domain (PH domain)/Phosphotyrosine-binding domain (PTB)"/>
    <property type="match status" value="1"/>
</dbReference>
<keyword evidence="8" id="KW-1185">Reference proteome</keyword>
<dbReference type="STRING" id="9646.ENSAMEP00000002779"/>
<evidence type="ECO:0000256" key="1">
    <source>
        <dbReference type="ARBA" id="ARBA00022999"/>
    </source>
</evidence>
<feature type="region of interest" description="Disordered" evidence="3">
    <location>
        <begin position="310"/>
        <end position="338"/>
    </location>
</feature>
<dbReference type="Ensembl" id="ENSAMET00000002898.2">
    <property type="protein sequence ID" value="ENSAMEP00000002779.2"/>
    <property type="gene ID" value="ENSAMEG00000002628.2"/>
</dbReference>
<keyword evidence="1 2" id="KW-0727">SH2 domain</keyword>
<dbReference type="HOGENOM" id="CLU_029532_2_0_1"/>
<dbReference type="InterPro" id="IPR011993">
    <property type="entry name" value="PH-like_dom_sf"/>
</dbReference>
<feature type="region of interest" description="Disordered" evidence="3">
    <location>
        <begin position="590"/>
        <end position="615"/>
    </location>
</feature>
<dbReference type="PROSITE" id="PS01179">
    <property type="entry name" value="PID"/>
    <property type="match status" value="1"/>
</dbReference>
<feature type="signal peptide" evidence="4">
    <location>
        <begin position="1"/>
        <end position="35"/>
    </location>
</feature>
<dbReference type="PANTHER" id="PTHR10337:SF5">
    <property type="entry name" value="SHC-TRANSFORMING PROTEIN 2"/>
    <property type="match status" value="1"/>
</dbReference>
<protein>
    <submittedName>
        <fullName evidence="7">SHC adaptor protein 2</fullName>
    </submittedName>
</protein>
<feature type="chain" id="PRO_5030170607" evidence="4">
    <location>
        <begin position="36"/>
        <end position="690"/>
    </location>
</feature>
<dbReference type="InterPro" id="IPR006019">
    <property type="entry name" value="PID_Shc-like"/>
</dbReference>
<sequence length="690" mass="74558">MPQMGILAGLWPHGTWGPCPGAMLVPLNLTPVVCGWAVAQRCIVTEKEAQRARAKGGVGGYLQVQMGWGRIAPGPWLCPFLLFPDSPASLPPVSPTLSELLPPPQHTTSKLMKPPLPPPHREAINRLHEAVPGVRGSWKRKAPNKALASVLGKSNLRFAGMSIAVSISTDGLNLSVPATRQIIANHHMQSISFASGGDTDMTDYVAYVAKDPINQRACHILECCEGLAQSVISTVGQAFELRFKQYLHSPPRVVVPPERLTRPEESAWGDEEEMEHNYYNSIPGKEPPLGGLVDSRLTLTQPCALGTLGALGQGASPAQRDTRSLPWDLGPSGTGPPGDGYVQADAKGPRDYEDHLYVNTQGLDTPEALQLEDSPKKDLFDMRPFEDALKLHECSVGAETAVAPLPLEDQWPSPPTRRAPIAPTEEQLRQEPWYHGQMSRRAAEKLLRADGDFLVRDSVTNPGQYVLTGMHAGQPKHLLLVDPEGVVMVLRSHSCPAPQMLPVVALRAPQPLSGPWSGWSCRCLSLLRLGLWISLLQLALGWLSEAKRWGAQDSCAPPTPACLHPLSGVRVSIPKTETFLTFKENILQKRSPLSPSPGQGPRQVQDAPSLSQRAFSSPPWKDGFLSLLAQFLHLKTQCTVVFYGAELRCSGVLKARTPVNAEVGGASGLSWDGGVHPGSTRATCPGGGWS</sequence>
<gene>
    <name evidence="7" type="primary">SHC2</name>
</gene>
<dbReference type="Proteomes" id="UP000008912">
    <property type="component" value="Unassembled WGS sequence"/>
</dbReference>
<reference evidence="7 8" key="1">
    <citation type="journal article" date="2010" name="Nature">
        <title>The sequence and de novo assembly of the giant panda genome.</title>
        <authorList>
            <person name="Li R."/>
            <person name="Fan W."/>
            <person name="Tian G."/>
            <person name="Zhu H."/>
            <person name="He L."/>
            <person name="Cai J."/>
            <person name="Huang Q."/>
            <person name="Cai Q."/>
            <person name="Li B."/>
            <person name="Bai Y."/>
            <person name="Zhang Z."/>
            <person name="Zhang Y."/>
            <person name="Wang W."/>
            <person name="Li J."/>
            <person name="Wei F."/>
            <person name="Li H."/>
            <person name="Jian M."/>
            <person name="Li J."/>
            <person name="Zhang Z."/>
            <person name="Nielsen R."/>
            <person name="Li D."/>
            <person name="Gu W."/>
            <person name="Yang Z."/>
            <person name="Xuan Z."/>
            <person name="Ryder O.A."/>
            <person name="Leung F.C."/>
            <person name="Zhou Y."/>
            <person name="Cao J."/>
            <person name="Sun X."/>
            <person name="Fu Y."/>
            <person name="Fang X."/>
            <person name="Guo X."/>
            <person name="Wang B."/>
            <person name="Hou R."/>
            <person name="Shen F."/>
            <person name="Mu B."/>
            <person name="Ni P."/>
            <person name="Lin R."/>
            <person name="Qian W."/>
            <person name="Wang G."/>
            <person name="Yu C."/>
            <person name="Nie W."/>
            <person name="Wang J."/>
            <person name="Wu Z."/>
            <person name="Liang H."/>
            <person name="Min J."/>
            <person name="Wu Q."/>
            <person name="Cheng S."/>
            <person name="Ruan J."/>
            <person name="Wang M."/>
            <person name="Shi Z."/>
            <person name="Wen M."/>
            <person name="Liu B."/>
            <person name="Ren X."/>
            <person name="Zheng H."/>
            <person name="Dong D."/>
            <person name="Cook K."/>
            <person name="Shan G."/>
            <person name="Zhang H."/>
            <person name="Kosiol C."/>
            <person name="Xie X."/>
            <person name="Lu Z."/>
            <person name="Zheng H."/>
            <person name="Li Y."/>
            <person name="Steiner C.C."/>
            <person name="Lam T.T."/>
            <person name="Lin S."/>
            <person name="Zhang Q."/>
            <person name="Li G."/>
            <person name="Tian J."/>
            <person name="Gong T."/>
            <person name="Liu H."/>
            <person name="Zhang D."/>
            <person name="Fang L."/>
            <person name="Ye C."/>
            <person name="Zhang J."/>
            <person name="Hu W."/>
            <person name="Xu A."/>
            <person name="Ren Y."/>
            <person name="Zhang G."/>
            <person name="Bruford M.W."/>
            <person name="Li Q."/>
            <person name="Ma L."/>
            <person name="Guo Y."/>
            <person name="An N."/>
            <person name="Hu Y."/>
            <person name="Zheng Y."/>
            <person name="Shi Y."/>
            <person name="Li Z."/>
            <person name="Liu Q."/>
            <person name="Chen Y."/>
            <person name="Zhao J."/>
            <person name="Qu N."/>
            <person name="Zhao S."/>
            <person name="Tian F."/>
            <person name="Wang X."/>
            <person name="Wang H."/>
            <person name="Xu L."/>
            <person name="Liu X."/>
            <person name="Vinar T."/>
            <person name="Wang Y."/>
            <person name="Lam T.W."/>
            <person name="Yiu S.M."/>
            <person name="Liu S."/>
            <person name="Zhang H."/>
            <person name="Li D."/>
            <person name="Huang Y."/>
            <person name="Wang X."/>
            <person name="Yang G."/>
            <person name="Jiang Z."/>
            <person name="Wang J."/>
            <person name="Qin N."/>
            <person name="Li L."/>
            <person name="Li J."/>
            <person name="Bolund L."/>
            <person name="Kristiansen K."/>
            <person name="Wong G.K."/>
            <person name="Olson M."/>
            <person name="Zhang X."/>
            <person name="Li S."/>
            <person name="Yang H."/>
            <person name="Wang J."/>
            <person name="Wang J."/>
        </authorList>
    </citation>
    <scope>NUCLEOTIDE SEQUENCE [LARGE SCALE GENOMIC DNA]</scope>
</reference>
<dbReference type="Pfam" id="PF00017">
    <property type="entry name" value="SH2"/>
    <property type="match status" value="1"/>
</dbReference>
<name>G1L7B3_AILME</name>
<evidence type="ECO:0000256" key="4">
    <source>
        <dbReference type="SAM" id="SignalP"/>
    </source>
</evidence>
<dbReference type="SUPFAM" id="SSF55550">
    <property type="entry name" value="SH2 domain"/>
    <property type="match status" value="1"/>
</dbReference>
<dbReference type="PANTHER" id="PTHR10337">
    <property type="entry name" value="SHC TRANSFORMING PROTEIN"/>
    <property type="match status" value="1"/>
</dbReference>
<dbReference type="CDD" id="cd01209">
    <property type="entry name" value="PTB_Shc"/>
    <property type="match status" value="1"/>
</dbReference>
<dbReference type="GO" id="GO:0035556">
    <property type="term" value="P:intracellular signal transduction"/>
    <property type="evidence" value="ECO:0007669"/>
    <property type="project" value="InterPro"/>
</dbReference>
<dbReference type="SMART" id="SM00252">
    <property type="entry name" value="SH2"/>
    <property type="match status" value="1"/>
</dbReference>
<dbReference type="GO" id="GO:0005886">
    <property type="term" value="C:plasma membrane"/>
    <property type="evidence" value="ECO:0007669"/>
    <property type="project" value="TreeGrafter"/>
</dbReference>
<evidence type="ECO:0000313" key="8">
    <source>
        <dbReference type="Proteomes" id="UP000008912"/>
    </source>
</evidence>
<evidence type="ECO:0000256" key="2">
    <source>
        <dbReference type="PROSITE-ProRule" id="PRU00191"/>
    </source>
</evidence>
<dbReference type="PRINTS" id="PR00401">
    <property type="entry name" value="SH2DOMAIN"/>
</dbReference>
<dbReference type="InterPro" id="IPR051235">
    <property type="entry name" value="CEP152/SHC-Transforming"/>
</dbReference>
<dbReference type="PROSITE" id="PS50001">
    <property type="entry name" value="SH2"/>
    <property type="match status" value="1"/>
</dbReference>
<dbReference type="InterPro" id="IPR036860">
    <property type="entry name" value="SH2_dom_sf"/>
</dbReference>
<dbReference type="Pfam" id="PF00640">
    <property type="entry name" value="PID"/>
    <property type="match status" value="1"/>
</dbReference>
<dbReference type="eggNOG" id="KOG3697">
    <property type="taxonomic scope" value="Eukaryota"/>
</dbReference>
<reference evidence="7" key="3">
    <citation type="submission" date="2025-09" db="UniProtKB">
        <authorList>
            <consortium name="Ensembl"/>
        </authorList>
    </citation>
    <scope>IDENTIFICATION</scope>
</reference>
<feature type="domain" description="PID" evidence="5">
    <location>
        <begin position="121"/>
        <end position="270"/>
    </location>
</feature>